<proteinExistence type="predicted"/>
<feature type="transmembrane region" description="Helical" evidence="1">
    <location>
        <begin position="43"/>
        <end position="62"/>
    </location>
</feature>
<evidence type="ECO:0000313" key="3">
    <source>
        <dbReference type="Proteomes" id="UP000553776"/>
    </source>
</evidence>
<gene>
    <name evidence="2" type="ORF">H7B90_27465</name>
</gene>
<sequence length="89" mass="10093">MELHMAANGRRGTAWLGYSSLAVWCLLEWATSRASDLLNPLVYIAYFASFLVCLIFSVVLFVQSPPHRRITEERIAACLLLVPLLWNLI</sequence>
<feature type="transmembrane region" description="Helical" evidence="1">
    <location>
        <begin position="12"/>
        <end position="31"/>
    </location>
</feature>
<comment type="caution">
    <text evidence="2">The sequence shown here is derived from an EMBL/GenBank/DDBJ whole genome shotgun (WGS) entry which is preliminary data.</text>
</comment>
<accession>A0A841UB45</accession>
<dbReference type="AlphaFoldDB" id="A0A841UB45"/>
<keyword evidence="3" id="KW-1185">Reference proteome</keyword>
<dbReference type="RefSeq" id="WP_185139101.1">
    <property type="nucleotide sequence ID" value="NZ_BORM01000020.1"/>
</dbReference>
<name>A0A841UB45_9BACL</name>
<dbReference type="EMBL" id="JACJVR010000112">
    <property type="protein sequence ID" value="MBB6695140.1"/>
    <property type="molecule type" value="Genomic_DNA"/>
</dbReference>
<evidence type="ECO:0000256" key="1">
    <source>
        <dbReference type="SAM" id="Phobius"/>
    </source>
</evidence>
<protein>
    <submittedName>
        <fullName evidence="2">Uncharacterized protein</fullName>
    </submittedName>
</protein>
<keyword evidence="1" id="KW-0472">Membrane</keyword>
<evidence type="ECO:0000313" key="2">
    <source>
        <dbReference type="EMBL" id="MBB6695140.1"/>
    </source>
</evidence>
<reference evidence="2 3" key="1">
    <citation type="submission" date="2020-08" db="EMBL/GenBank/DDBJ databases">
        <title>Cohnella phylogeny.</title>
        <authorList>
            <person name="Dunlap C."/>
        </authorList>
    </citation>
    <scope>NUCLEOTIDE SEQUENCE [LARGE SCALE GENOMIC DNA]</scope>
    <source>
        <strain evidence="2 3">DSM 25239</strain>
    </source>
</reference>
<keyword evidence="1" id="KW-1133">Transmembrane helix</keyword>
<dbReference type="Proteomes" id="UP000553776">
    <property type="component" value="Unassembled WGS sequence"/>
</dbReference>
<organism evidence="2 3">
    <name type="scientific">Cohnella xylanilytica</name>
    <dbReference type="NCBI Taxonomy" id="557555"/>
    <lineage>
        <taxon>Bacteria</taxon>
        <taxon>Bacillati</taxon>
        <taxon>Bacillota</taxon>
        <taxon>Bacilli</taxon>
        <taxon>Bacillales</taxon>
        <taxon>Paenibacillaceae</taxon>
        <taxon>Cohnella</taxon>
    </lineage>
</organism>
<keyword evidence="1" id="KW-0812">Transmembrane</keyword>